<name>A0A1W0WXL6_HYPEX</name>
<evidence type="ECO:0000313" key="2">
    <source>
        <dbReference type="EMBL" id="OQV19961.1"/>
    </source>
</evidence>
<dbReference type="PANTHER" id="PTHR24416">
    <property type="entry name" value="TYROSINE-PROTEIN KINASE RECEPTOR"/>
    <property type="match status" value="1"/>
</dbReference>
<proteinExistence type="predicted"/>
<feature type="domain" description="Protein kinase" evidence="1">
    <location>
        <begin position="1"/>
        <end position="153"/>
    </location>
</feature>
<dbReference type="InterPro" id="IPR001245">
    <property type="entry name" value="Ser-Thr/Tyr_kinase_cat_dom"/>
</dbReference>
<dbReference type="Pfam" id="PF07714">
    <property type="entry name" value="PK_Tyr_Ser-Thr"/>
    <property type="match status" value="1"/>
</dbReference>
<dbReference type="GO" id="GO:0004714">
    <property type="term" value="F:transmembrane receptor protein tyrosine kinase activity"/>
    <property type="evidence" value="ECO:0007669"/>
    <property type="project" value="TreeGrafter"/>
</dbReference>
<dbReference type="Proteomes" id="UP000192578">
    <property type="component" value="Unassembled WGS sequence"/>
</dbReference>
<dbReference type="PROSITE" id="PS50011">
    <property type="entry name" value="PROTEIN_KINASE_DOM"/>
    <property type="match status" value="1"/>
</dbReference>
<sequence>MSFAYQITRGMEYLVSRSIIHRDLAIRNVLVSNAKIVKVGDFGMARQRKSDYVLGNSQTSLPIRWMPPEAIRCRTFCQKSDVWSFGVLLWEIFSLGEAPFAKWGFNGNVNDFLTCDVVMRRCWNLQSKDRPTFAELRESLDQLVSAENLQDYLLMDEPYQKFNEKNAGILQELVLMDGEKDEKLKNNDSTFNSNYTETYIN</sequence>
<dbReference type="InterPro" id="IPR011009">
    <property type="entry name" value="Kinase-like_dom_sf"/>
</dbReference>
<dbReference type="Gene3D" id="1.10.510.10">
    <property type="entry name" value="Transferase(Phosphotransferase) domain 1"/>
    <property type="match status" value="1"/>
</dbReference>
<dbReference type="InterPro" id="IPR050122">
    <property type="entry name" value="RTK"/>
</dbReference>
<dbReference type="GO" id="GO:0007169">
    <property type="term" value="P:cell surface receptor protein tyrosine kinase signaling pathway"/>
    <property type="evidence" value="ECO:0007669"/>
    <property type="project" value="TreeGrafter"/>
</dbReference>
<dbReference type="PROSITE" id="PS00109">
    <property type="entry name" value="PROTEIN_KINASE_TYR"/>
    <property type="match status" value="1"/>
</dbReference>
<dbReference type="InterPro" id="IPR020635">
    <property type="entry name" value="Tyr_kinase_cat_dom"/>
</dbReference>
<dbReference type="EMBL" id="MTYJ01000034">
    <property type="protein sequence ID" value="OQV19961.1"/>
    <property type="molecule type" value="Genomic_DNA"/>
</dbReference>
<reference evidence="3" key="1">
    <citation type="submission" date="2017-01" db="EMBL/GenBank/DDBJ databases">
        <title>Comparative genomics of anhydrobiosis in the tardigrade Hypsibius dujardini.</title>
        <authorList>
            <person name="Yoshida Y."/>
            <person name="Koutsovoulos G."/>
            <person name="Laetsch D."/>
            <person name="Stevens L."/>
            <person name="Kumar S."/>
            <person name="Horikawa D."/>
            <person name="Ishino K."/>
            <person name="Komine S."/>
            <person name="Tomita M."/>
            <person name="Blaxter M."/>
            <person name="Arakawa K."/>
        </authorList>
    </citation>
    <scope>NUCLEOTIDE SEQUENCE [LARGE SCALE GENOMIC DNA]</scope>
    <source>
        <strain evidence="3">Z151</strain>
    </source>
</reference>
<gene>
    <name evidence="2" type="ORF">BV898_05966</name>
</gene>
<evidence type="ECO:0000259" key="1">
    <source>
        <dbReference type="PROSITE" id="PS50011"/>
    </source>
</evidence>
<protein>
    <submittedName>
        <fullName evidence="2">Fibroblast growth factor receptor 3</fullName>
    </submittedName>
</protein>
<dbReference type="InterPro" id="IPR000719">
    <property type="entry name" value="Prot_kinase_dom"/>
</dbReference>
<comment type="caution">
    <text evidence="2">The sequence shown here is derived from an EMBL/GenBank/DDBJ whole genome shotgun (WGS) entry which is preliminary data.</text>
</comment>
<evidence type="ECO:0000313" key="3">
    <source>
        <dbReference type="Proteomes" id="UP000192578"/>
    </source>
</evidence>
<dbReference type="GO" id="GO:0043235">
    <property type="term" value="C:receptor complex"/>
    <property type="evidence" value="ECO:0007669"/>
    <property type="project" value="TreeGrafter"/>
</dbReference>
<dbReference type="SMART" id="SM00219">
    <property type="entry name" value="TyrKc"/>
    <property type="match status" value="1"/>
</dbReference>
<dbReference type="InterPro" id="IPR008266">
    <property type="entry name" value="Tyr_kinase_AS"/>
</dbReference>
<dbReference type="GO" id="GO:0005886">
    <property type="term" value="C:plasma membrane"/>
    <property type="evidence" value="ECO:0007669"/>
    <property type="project" value="TreeGrafter"/>
</dbReference>
<dbReference type="OrthoDB" id="28230at2759"/>
<dbReference type="SUPFAM" id="SSF56112">
    <property type="entry name" value="Protein kinase-like (PK-like)"/>
    <property type="match status" value="1"/>
</dbReference>
<dbReference type="GO" id="GO:0005524">
    <property type="term" value="F:ATP binding"/>
    <property type="evidence" value="ECO:0007669"/>
    <property type="project" value="InterPro"/>
</dbReference>
<keyword evidence="3" id="KW-1185">Reference proteome</keyword>
<accession>A0A1W0WXL6</accession>
<keyword evidence="2" id="KW-0675">Receptor</keyword>
<dbReference type="PANTHER" id="PTHR24416:SF600">
    <property type="entry name" value="PDGF- AND VEGF-RECEPTOR RELATED, ISOFORM J"/>
    <property type="match status" value="1"/>
</dbReference>
<dbReference type="PRINTS" id="PR00109">
    <property type="entry name" value="TYRKINASE"/>
</dbReference>
<dbReference type="AlphaFoldDB" id="A0A1W0WXL6"/>
<organism evidence="2 3">
    <name type="scientific">Hypsibius exemplaris</name>
    <name type="common">Freshwater tardigrade</name>
    <dbReference type="NCBI Taxonomy" id="2072580"/>
    <lineage>
        <taxon>Eukaryota</taxon>
        <taxon>Metazoa</taxon>
        <taxon>Ecdysozoa</taxon>
        <taxon>Tardigrada</taxon>
        <taxon>Eutardigrada</taxon>
        <taxon>Parachela</taxon>
        <taxon>Hypsibioidea</taxon>
        <taxon>Hypsibiidae</taxon>
        <taxon>Hypsibius</taxon>
    </lineage>
</organism>